<sequence length="131" mass="14626">MPLVEPAIASLIGAPDEALRPSARCPCPQCVALRTICCAEFMILVPDWDGLAIFYPNFCWVCQPHLRVLRLADPVQGLMDVSLHAFDLMSREIGYVLSTQVSLAQSPLTETCRRTLIGLPCFRRRCLVPLR</sequence>
<dbReference type="Proteomes" id="UP001345963">
    <property type="component" value="Unassembled WGS sequence"/>
</dbReference>
<dbReference type="EMBL" id="JAHUTI010090928">
    <property type="protein sequence ID" value="MED6261860.1"/>
    <property type="molecule type" value="Genomic_DNA"/>
</dbReference>
<evidence type="ECO:0000313" key="1">
    <source>
        <dbReference type="EMBL" id="MED6261860.1"/>
    </source>
</evidence>
<evidence type="ECO:0008006" key="3">
    <source>
        <dbReference type="Google" id="ProtNLM"/>
    </source>
</evidence>
<organism evidence="1 2">
    <name type="scientific">Ataeniobius toweri</name>
    <dbReference type="NCBI Taxonomy" id="208326"/>
    <lineage>
        <taxon>Eukaryota</taxon>
        <taxon>Metazoa</taxon>
        <taxon>Chordata</taxon>
        <taxon>Craniata</taxon>
        <taxon>Vertebrata</taxon>
        <taxon>Euteleostomi</taxon>
        <taxon>Actinopterygii</taxon>
        <taxon>Neopterygii</taxon>
        <taxon>Teleostei</taxon>
        <taxon>Neoteleostei</taxon>
        <taxon>Acanthomorphata</taxon>
        <taxon>Ovalentaria</taxon>
        <taxon>Atherinomorphae</taxon>
        <taxon>Cyprinodontiformes</taxon>
        <taxon>Goodeidae</taxon>
        <taxon>Ataeniobius</taxon>
    </lineage>
</organism>
<accession>A0ABU7CHZ0</accession>
<evidence type="ECO:0000313" key="2">
    <source>
        <dbReference type="Proteomes" id="UP001345963"/>
    </source>
</evidence>
<proteinExistence type="predicted"/>
<keyword evidence="2" id="KW-1185">Reference proteome</keyword>
<gene>
    <name evidence="1" type="ORF">ATANTOWER_011035</name>
</gene>
<name>A0ABU7CHZ0_9TELE</name>
<comment type="caution">
    <text evidence="1">The sequence shown here is derived from an EMBL/GenBank/DDBJ whole genome shotgun (WGS) entry which is preliminary data.</text>
</comment>
<reference evidence="1 2" key="1">
    <citation type="submission" date="2021-07" db="EMBL/GenBank/DDBJ databases">
        <authorList>
            <person name="Palmer J.M."/>
        </authorList>
    </citation>
    <scope>NUCLEOTIDE SEQUENCE [LARGE SCALE GENOMIC DNA]</scope>
    <source>
        <strain evidence="1 2">AT_MEX2019</strain>
        <tissue evidence="1">Muscle</tissue>
    </source>
</reference>
<protein>
    <recommendedName>
        <fullName evidence="3">Transposase</fullName>
    </recommendedName>
</protein>